<proteinExistence type="predicted"/>
<feature type="region of interest" description="Disordered" evidence="1">
    <location>
        <begin position="196"/>
        <end position="215"/>
    </location>
</feature>
<evidence type="ECO:0000313" key="3">
    <source>
        <dbReference type="EMBL" id="EHI61484.1"/>
    </source>
</evidence>
<dbReference type="HOGENOM" id="CLU_024500_1_0_9"/>
<accession>G5IAN5</accession>
<keyword evidence="2" id="KW-1133">Transmembrane helix</keyword>
<dbReference type="EMBL" id="ADLN01000002">
    <property type="protein sequence ID" value="EHI61484.1"/>
    <property type="molecule type" value="Genomic_DNA"/>
</dbReference>
<reference evidence="3 4" key="1">
    <citation type="submission" date="2011-08" db="EMBL/GenBank/DDBJ databases">
        <title>The Genome Sequence of Clostridium hathewayi WAL-18680.</title>
        <authorList>
            <consortium name="The Broad Institute Genome Sequencing Platform"/>
            <person name="Earl A."/>
            <person name="Ward D."/>
            <person name="Feldgarden M."/>
            <person name="Gevers D."/>
            <person name="Finegold S.M."/>
            <person name="Summanen P.H."/>
            <person name="Molitoris D.R."/>
            <person name="Song M."/>
            <person name="Daigneault M."/>
            <person name="Allen-Vercoe E."/>
            <person name="Young S.K."/>
            <person name="Zeng Q."/>
            <person name="Gargeya S."/>
            <person name="Fitzgerald M."/>
            <person name="Haas B."/>
            <person name="Abouelleil A."/>
            <person name="Alvarado L."/>
            <person name="Arachchi H.M."/>
            <person name="Berlin A."/>
            <person name="Brown A."/>
            <person name="Chapman S.B."/>
            <person name="Chen Z."/>
            <person name="Dunbar C."/>
            <person name="Freedman E."/>
            <person name="Gearin G."/>
            <person name="Gellesch M."/>
            <person name="Goldberg J."/>
            <person name="Griggs A."/>
            <person name="Gujja S."/>
            <person name="Heiman D."/>
            <person name="Howarth C."/>
            <person name="Larson L."/>
            <person name="Lui A."/>
            <person name="MacDonald P.J.P."/>
            <person name="Montmayeur A."/>
            <person name="Murphy C."/>
            <person name="Neiman D."/>
            <person name="Pearson M."/>
            <person name="Priest M."/>
            <person name="Roberts A."/>
            <person name="Saif S."/>
            <person name="Shea T."/>
            <person name="Shenoy N."/>
            <person name="Sisk P."/>
            <person name="Stolte C."/>
            <person name="Sykes S."/>
            <person name="Wortman J."/>
            <person name="Nusbaum C."/>
            <person name="Birren B."/>
        </authorList>
    </citation>
    <scope>NUCLEOTIDE SEQUENCE [LARGE SCALE GENOMIC DNA]</scope>
    <source>
        <strain evidence="3 4">WAL-18680</strain>
    </source>
</reference>
<name>G5IAN5_9FIRM</name>
<keyword evidence="2" id="KW-0812">Transmembrane</keyword>
<keyword evidence="4" id="KW-1185">Reference proteome</keyword>
<comment type="caution">
    <text evidence="3">The sequence shown here is derived from an EMBL/GenBank/DDBJ whole genome shotgun (WGS) entry which is preliminary data.</text>
</comment>
<protein>
    <recommendedName>
        <fullName evidence="5">Membrane fusion protein biotin-lipoyl like domain-containing protein</fullName>
    </recommendedName>
</protein>
<dbReference type="RefSeq" id="WP_006778490.1">
    <property type="nucleotide sequence ID" value="NZ_CP040506.1"/>
</dbReference>
<evidence type="ECO:0000256" key="1">
    <source>
        <dbReference type="SAM" id="MobiDB-lite"/>
    </source>
</evidence>
<gene>
    <name evidence="3" type="ORF">HMPREF9473_00507</name>
</gene>
<dbReference type="AlphaFoldDB" id="G5IAN5"/>
<dbReference type="OrthoDB" id="9773077at2"/>
<evidence type="ECO:0000313" key="4">
    <source>
        <dbReference type="Proteomes" id="UP000005384"/>
    </source>
</evidence>
<feature type="transmembrane region" description="Helical" evidence="2">
    <location>
        <begin position="12"/>
        <end position="31"/>
    </location>
</feature>
<evidence type="ECO:0008006" key="5">
    <source>
        <dbReference type="Google" id="ProtNLM"/>
    </source>
</evidence>
<organism evidence="3 4">
    <name type="scientific">Hungatella hathewayi WAL-18680</name>
    <dbReference type="NCBI Taxonomy" id="742737"/>
    <lineage>
        <taxon>Bacteria</taxon>
        <taxon>Bacillati</taxon>
        <taxon>Bacillota</taxon>
        <taxon>Clostridia</taxon>
        <taxon>Lachnospirales</taxon>
        <taxon>Lachnospiraceae</taxon>
        <taxon>Hungatella</taxon>
    </lineage>
</organism>
<keyword evidence="2" id="KW-0472">Membrane</keyword>
<dbReference type="PATRIC" id="fig|742737.3.peg.507"/>
<dbReference type="Proteomes" id="UP000005384">
    <property type="component" value="Unassembled WGS sequence"/>
</dbReference>
<evidence type="ECO:0000256" key="2">
    <source>
        <dbReference type="SAM" id="Phobius"/>
    </source>
</evidence>
<feature type="compositionally biased region" description="Basic and acidic residues" evidence="1">
    <location>
        <begin position="204"/>
        <end position="215"/>
    </location>
</feature>
<sequence>MEQDRKGKIYRKLFVGFFAVMLVCTVISRIYDSVTVPKVVTERMKQKPVDTVVYGSGTIREKETVSLDIYPGIKVESVPVIPGTVVKSGDVIASYQLESLLEAKADCAGELEKLNLELESQKVSAEVYPDVSQSELAAFEVQMAERELLKGQQEYTEAQAEHDAELLRLKEDYDRKSVLTQDELWEQQNQQYEAARKSLAQSRRSRDSEVRTATRKVDDLEKKIGKLTEEGGHDEEVAQLERELARAREDLDDLIDSWDEEVEDQEYEVDRIDNQQGRIEAGKTTSLEALKESYDAAVKQQEEKLKNAKKELENLETALEKARFSAGNAAKSDENTRLTNIQKQRLSDLTQKGLLLDIEKKQRELARLEELIGKDGIVEAETDGTVVKQELVAGKKTTGEELVTIAAGALQFEGSFVKEEQELAVGDVLSIGVPGTSRKIEAKIDRLNLLGESDGIFQADIEELAGSLGAVTSYECKKQSDTFRQVIPLGALRKDMKGYYCLAARARSAILGEEFRAERVDVQLLSKGSTEAAIEGPIFEEDDIIVKSNQVIGEGDRVRKVPGL</sequence>